<sequence>MPFLSCFVHIIMQLIIDGHNIIYQWKELSCLARVNIVSAMQRLIDLMIDYHNAVDMDIYIVFDGHPKPSLMLDGMDKGIHVLFSGNITADAIIEKMVYQSQNPQDILVATADYAQQRMIFGKGSFRVTPTELKKKVKTMITDEEKAAIVMPVRLEDHLSKDAVERLRNLVPALLH</sequence>
<gene>
    <name evidence="1" type="ORF">AUJ95_00875</name>
</gene>
<name>A0A1J5EEL0_9BACT</name>
<dbReference type="STRING" id="1817895.AUJ95_00875"/>
<accession>A0A1J5EEL0</accession>
<proteinExistence type="predicted"/>
<dbReference type="AlphaFoldDB" id="A0A1J5EEL0"/>
<evidence type="ECO:0000313" key="1">
    <source>
        <dbReference type="EMBL" id="OIP43242.1"/>
    </source>
</evidence>
<dbReference type="PANTHER" id="PTHR34547">
    <property type="entry name" value="YACP-LIKE NYN DOMAIN PROTEIN"/>
    <property type="match status" value="1"/>
</dbReference>
<reference evidence="1 2" key="1">
    <citation type="journal article" date="2016" name="Environ. Microbiol.">
        <title>Genomic resolution of a cold subsurface aquifer community provides metabolic insights for novel microbes adapted to high CO concentrations.</title>
        <authorList>
            <person name="Probst A.J."/>
            <person name="Castelle C.J."/>
            <person name="Singh A."/>
            <person name="Brown C.T."/>
            <person name="Anantharaman K."/>
            <person name="Sharon I."/>
            <person name="Hug L.A."/>
            <person name="Burstein D."/>
            <person name="Emerson J.B."/>
            <person name="Thomas B.C."/>
            <person name="Banfield J.F."/>
        </authorList>
    </citation>
    <scope>NUCLEOTIDE SEQUENCE [LARGE SCALE GENOMIC DNA]</scope>
    <source>
        <strain evidence="1">CG2_30_40_21</strain>
    </source>
</reference>
<dbReference type="InterPro" id="IPR010298">
    <property type="entry name" value="YacP-like"/>
</dbReference>
<dbReference type="Proteomes" id="UP000183085">
    <property type="component" value="Unassembled WGS sequence"/>
</dbReference>
<dbReference type="Pfam" id="PF05991">
    <property type="entry name" value="NYN_YacP"/>
    <property type="match status" value="1"/>
</dbReference>
<dbReference type="EMBL" id="MNYI01000022">
    <property type="protein sequence ID" value="OIP43242.1"/>
    <property type="molecule type" value="Genomic_DNA"/>
</dbReference>
<protein>
    <recommendedName>
        <fullName evidence="3">NYN domain-containing protein</fullName>
    </recommendedName>
</protein>
<comment type="caution">
    <text evidence="1">The sequence shown here is derived from an EMBL/GenBank/DDBJ whole genome shotgun (WGS) entry which is preliminary data.</text>
</comment>
<organism evidence="1 2">
    <name type="scientific">Candidatus Desantisbacteria bacterium CG2_30_40_21</name>
    <dbReference type="NCBI Taxonomy" id="1817895"/>
    <lineage>
        <taxon>Bacteria</taxon>
        <taxon>Candidatus Desantisiibacteriota</taxon>
    </lineage>
</organism>
<evidence type="ECO:0000313" key="2">
    <source>
        <dbReference type="Proteomes" id="UP000183085"/>
    </source>
</evidence>
<evidence type="ECO:0008006" key="3">
    <source>
        <dbReference type="Google" id="ProtNLM"/>
    </source>
</evidence>
<dbReference type="PANTHER" id="PTHR34547:SF1">
    <property type="entry name" value="YACP-LIKE NYN DOMAIN PROTEIN"/>
    <property type="match status" value="1"/>
</dbReference>